<dbReference type="GO" id="GO:0006154">
    <property type="term" value="P:adenosine catabolic process"/>
    <property type="evidence" value="ECO:0007669"/>
    <property type="project" value="TreeGrafter"/>
</dbReference>
<evidence type="ECO:0000256" key="1">
    <source>
        <dbReference type="ARBA" id="ARBA00001947"/>
    </source>
</evidence>
<evidence type="ECO:0000259" key="10">
    <source>
        <dbReference type="Pfam" id="PF00962"/>
    </source>
</evidence>
<dbReference type="Proteomes" id="UP000663840">
    <property type="component" value="Unassembled WGS sequence"/>
</dbReference>
<dbReference type="Gene3D" id="3.20.20.140">
    <property type="entry name" value="Metal-dependent hydrolases"/>
    <property type="match status" value="1"/>
</dbReference>
<evidence type="ECO:0000313" key="12">
    <source>
        <dbReference type="Proteomes" id="UP000663840"/>
    </source>
</evidence>
<dbReference type="FunFam" id="3.20.20.140:FF:000017">
    <property type="entry name" value="Adenosine deaminase 2"/>
    <property type="match status" value="1"/>
</dbReference>
<dbReference type="InterPro" id="IPR001365">
    <property type="entry name" value="A_deaminase_dom"/>
</dbReference>
<accession>A0A8H3CW57</accession>
<comment type="catalytic activity">
    <reaction evidence="9">
        <text>adenosine + H2O + H(+) = inosine + NH4(+)</text>
        <dbReference type="Rhea" id="RHEA:24408"/>
        <dbReference type="ChEBI" id="CHEBI:15377"/>
        <dbReference type="ChEBI" id="CHEBI:15378"/>
        <dbReference type="ChEBI" id="CHEBI:16335"/>
        <dbReference type="ChEBI" id="CHEBI:17596"/>
        <dbReference type="ChEBI" id="CHEBI:28938"/>
        <dbReference type="EC" id="3.5.4.4"/>
    </reaction>
</comment>
<dbReference type="PANTHER" id="PTHR11409">
    <property type="entry name" value="ADENOSINE DEAMINASE"/>
    <property type="match status" value="1"/>
</dbReference>
<dbReference type="GO" id="GO:0004000">
    <property type="term" value="F:adenosine deaminase activity"/>
    <property type="evidence" value="ECO:0007669"/>
    <property type="project" value="TreeGrafter"/>
</dbReference>
<evidence type="ECO:0000256" key="6">
    <source>
        <dbReference type="ARBA" id="ARBA00022723"/>
    </source>
</evidence>
<gene>
    <name evidence="11" type="ORF">RDB_LOCUS156584</name>
</gene>
<keyword evidence="5" id="KW-0964">Secreted</keyword>
<dbReference type="PANTHER" id="PTHR11409:SF39">
    <property type="entry name" value="ADENOSINE DEAMINASE 2"/>
    <property type="match status" value="1"/>
</dbReference>
<comment type="cofactor">
    <cofactor evidence="1">
        <name>Zn(2+)</name>
        <dbReference type="ChEBI" id="CHEBI:29105"/>
    </cofactor>
</comment>
<proteinExistence type="inferred from homology"/>
<feature type="domain" description="Adenosine deaminase" evidence="10">
    <location>
        <begin position="214"/>
        <end position="507"/>
    </location>
</feature>
<name>A0A8H3CW57_9AGAM</name>
<dbReference type="GO" id="GO:0046103">
    <property type="term" value="P:inosine biosynthetic process"/>
    <property type="evidence" value="ECO:0007669"/>
    <property type="project" value="TreeGrafter"/>
</dbReference>
<dbReference type="AlphaFoldDB" id="A0A8H3CW57"/>
<reference evidence="11" key="1">
    <citation type="submission" date="2021-01" db="EMBL/GenBank/DDBJ databases">
        <authorList>
            <person name="Kaushik A."/>
        </authorList>
    </citation>
    <scope>NUCLEOTIDE SEQUENCE</scope>
    <source>
        <strain evidence="11">AG1-1A</strain>
    </source>
</reference>
<keyword evidence="6" id="KW-0479">Metal-binding</keyword>
<dbReference type="SUPFAM" id="SSF51556">
    <property type="entry name" value="Metallo-dependent hydrolases"/>
    <property type="match status" value="1"/>
</dbReference>
<keyword evidence="8" id="KW-0378">Hydrolase</keyword>
<comment type="subcellular location">
    <subcellularLocation>
        <location evidence="2">Secreted</location>
    </subcellularLocation>
</comment>
<evidence type="ECO:0000313" key="11">
    <source>
        <dbReference type="EMBL" id="CAE6498655.1"/>
    </source>
</evidence>
<dbReference type="GO" id="GO:0046872">
    <property type="term" value="F:metal ion binding"/>
    <property type="evidence" value="ECO:0007669"/>
    <property type="project" value="UniProtKB-KW"/>
</dbReference>
<evidence type="ECO:0000256" key="3">
    <source>
        <dbReference type="ARBA" id="ARBA00006083"/>
    </source>
</evidence>
<keyword evidence="7" id="KW-0732">Signal</keyword>
<evidence type="ECO:0000256" key="7">
    <source>
        <dbReference type="ARBA" id="ARBA00022729"/>
    </source>
</evidence>
<evidence type="ECO:0000256" key="5">
    <source>
        <dbReference type="ARBA" id="ARBA00022525"/>
    </source>
</evidence>
<dbReference type="GO" id="GO:0005576">
    <property type="term" value="C:extracellular region"/>
    <property type="evidence" value="ECO:0007669"/>
    <property type="project" value="UniProtKB-SubCell"/>
</dbReference>
<dbReference type="EC" id="3.5.4.4" evidence="4"/>
<evidence type="ECO:0000256" key="9">
    <source>
        <dbReference type="ARBA" id="ARBA00047764"/>
    </source>
</evidence>
<dbReference type="InterPro" id="IPR032466">
    <property type="entry name" value="Metal_Hydrolase"/>
</dbReference>
<comment type="similarity">
    <text evidence="3">Belongs to the metallo-dependent hydrolases superfamily. Adenosine and AMP deaminases family. ADGF subfamily.</text>
</comment>
<evidence type="ECO:0000256" key="8">
    <source>
        <dbReference type="ARBA" id="ARBA00022801"/>
    </source>
</evidence>
<evidence type="ECO:0000256" key="2">
    <source>
        <dbReference type="ARBA" id="ARBA00004613"/>
    </source>
</evidence>
<dbReference type="Pfam" id="PF00962">
    <property type="entry name" value="A_deaminase"/>
    <property type="match status" value="1"/>
</dbReference>
<organism evidence="11 12">
    <name type="scientific">Rhizoctonia solani</name>
    <dbReference type="NCBI Taxonomy" id="456999"/>
    <lineage>
        <taxon>Eukaryota</taxon>
        <taxon>Fungi</taxon>
        <taxon>Dikarya</taxon>
        <taxon>Basidiomycota</taxon>
        <taxon>Agaricomycotina</taxon>
        <taxon>Agaricomycetes</taxon>
        <taxon>Cantharellales</taxon>
        <taxon>Ceratobasidiaceae</taxon>
        <taxon>Rhizoctonia</taxon>
    </lineage>
</organism>
<dbReference type="InterPro" id="IPR006330">
    <property type="entry name" value="Ado/ade_deaminase"/>
</dbReference>
<sequence length="539" mass="60460">MGGIDSDVNEHLRKRASLIATENALRFDSGAITNATENEKRAVEIVENLRMCGAKEIWNASEGVLMHPGMDFLTAKEIIMNTGLYKIMKQLPKGGLLRGHLNTMCDVKFIYNLALEYPAIHIRVNSKVTPNAPLPMPEFKPLPPNLIMQYAGTPLLTCANYVPGTWISLQKARNGFLYGGPEGFDKWILGSATLGAGAGTKNYAALTKVHANLLNGYRLSRGIVCYEPVLKRVLRRIILSLIEDGICYAEIRTNFSYKMDIREDGSETLSHRDYLILFDEAIQEIKDRMRSEGRDDEFVGAKLIYCVFRTFNKEKLRWYLEDCMALKAEFPNLIAGFDFLGPERRGHPLEYYIEPLVWFKQETKNRGLDIPFVFLVGEPMSSEDKSDSNLYDALLLGAKRIGHGLNLAKHPLLMQMAKERGVAVEVCTISSELLGLTSPIHHPLTTLLNYGVPVVLCPDNPASYGYAGLSFDFFQAMVCSTSSNLLSLKQLAKQSIQYSCLNAEEMKNAYEAWGKRWSVFVDTIVSGRFEPPNIDGKQI</sequence>
<dbReference type="EMBL" id="CAJMWR010004378">
    <property type="protein sequence ID" value="CAE6498655.1"/>
    <property type="molecule type" value="Genomic_DNA"/>
</dbReference>
<evidence type="ECO:0000256" key="4">
    <source>
        <dbReference type="ARBA" id="ARBA00012784"/>
    </source>
</evidence>
<protein>
    <recommendedName>
        <fullName evidence="4">adenosine deaminase</fullName>
        <ecNumber evidence="4">3.5.4.4</ecNumber>
    </recommendedName>
</protein>
<comment type="caution">
    <text evidence="11">The sequence shown here is derived from an EMBL/GenBank/DDBJ whole genome shotgun (WGS) entry which is preliminary data.</text>
</comment>